<evidence type="ECO:0000313" key="1">
    <source>
        <dbReference type="EMBL" id="ABA78909.1"/>
    </source>
</evidence>
<dbReference type="KEGG" id="rsp:RSP_2754"/>
<dbReference type="OrthoDB" id="9997655at2"/>
<protein>
    <submittedName>
        <fullName evidence="1">Uncharacterized protein</fullName>
    </submittedName>
</protein>
<dbReference type="EMBL" id="CP000143">
    <property type="protein sequence ID" value="ABA78909.1"/>
    <property type="molecule type" value="Genomic_DNA"/>
</dbReference>
<dbReference type="GeneID" id="3720484"/>
<sequence length="197" mass="21308">MTVADLPAPALDPEGLWRGPWPDASDPAPDLRRLGARERAHLLACVAEWTGACPVPAIQMGGELLLRALAEALAGEPIGRALGIEPPAGLTLRRAALLRERDELLHRARAARPEWRTASARRAATLIHAALDRYRANVWPRERGREAAPAAEPAASFWRICRLEAGGGPKAVGSERIAQIFELADGPAERPEQLDLL</sequence>
<proteinExistence type="predicted"/>
<keyword evidence="2" id="KW-1185">Reference proteome</keyword>
<evidence type="ECO:0000313" key="2">
    <source>
        <dbReference type="Proteomes" id="UP000002703"/>
    </source>
</evidence>
<organism evidence="1 2">
    <name type="scientific">Cereibacter sphaeroides (strain ATCC 17023 / DSM 158 / JCM 6121 / CCUG 31486 / LMG 2827 / NBRC 12203 / NCIMB 8253 / ATH 2.4.1.)</name>
    <name type="common">Rhodobacter sphaeroides</name>
    <dbReference type="NCBI Taxonomy" id="272943"/>
    <lineage>
        <taxon>Bacteria</taxon>
        <taxon>Pseudomonadati</taxon>
        <taxon>Pseudomonadota</taxon>
        <taxon>Alphaproteobacteria</taxon>
        <taxon>Rhodobacterales</taxon>
        <taxon>Paracoccaceae</taxon>
        <taxon>Cereibacter</taxon>
    </lineage>
</organism>
<accession>Q3J2S5</accession>
<dbReference type="PATRIC" id="fig|272943.9.peg.1679"/>
<reference evidence="2" key="1">
    <citation type="submission" date="2005-09" db="EMBL/GenBank/DDBJ databases">
        <title>Complete sequence of chromosome 1 of Rhodobacter sphaeroides 2.4.1.</title>
        <authorList>
            <person name="Copeland A."/>
            <person name="Lucas S."/>
            <person name="Lapidus A."/>
            <person name="Barry K."/>
            <person name="Detter J.C."/>
            <person name="Glavina T."/>
            <person name="Hammon N."/>
            <person name="Israni S."/>
            <person name="Pitluck S."/>
            <person name="Richardson P."/>
            <person name="Mackenzie C."/>
            <person name="Choudhary M."/>
            <person name="Larimer F."/>
            <person name="Hauser L.J."/>
            <person name="Land M."/>
            <person name="Donohue T.J."/>
            <person name="Kaplan S."/>
        </authorList>
    </citation>
    <scope>NUCLEOTIDE SEQUENCE [LARGE SCALE GENOMIC DNA]</scope>
    <source>
        <strain evidence="2">ATCC 17023 / DSM 158 / JCM 6121 / CCUG 31486 / LMG 2827 / NBRC 12203 / NCIMB 8253 / ATH 2.4.1.</strain>
    </source>
</reference>
<dbReference type="EnsemblBacteria" id="ABA78909">
    <property type="protein sequence ID" value="ABA78909"/>
    <property type="gene ID" value="RSP_2754"/>
</dbReference>
<dbReference type="STRING" id="272943.RSP_2754"/>
<dbReference type="Proteomes" id="UP000002703">
    <property type="component" value="Chromosome 1"/>
</dbReference>
<dbReference type="RefSeq" id="WP_011337717.1">
    <property type="nucleotide sequence ID" value="NC_007493.2"/>
</dbReference>
<name>Q3J2S5_CERS4</name>
<gene>
    <name evidence="1" type="ORF">RSP_2754</name>
</gene>
<dbReference type="AlphaFoldDB" id="Q3J2S5"/>